<evidence type="ECO:0000313" key="1">
    <source>
        <dbReference type="EMBL" id="MEX6428851.1"/>
    </source>
</evidence>
<protein>
    <submittedName>
        <fullName evidence="1">Uncharacterized protein</fullName>
    </submittedName>
</protein>
<proteinExistence type="predicted"/>
<evidence type="ECO:0000313" key="2">
    <source>
        <dbReference type="Proteomes" id="UP001560267"/>
    </source>
</evidence>
<organism evidence="1 2">
    <name type="scientific">Ferrimicrobium acidiphilum</name>
    <dbReference type="NCBI Taxonomy" id="121039"/>
    <lineage>
        <taxon>Bacteria</taxon>
        <taxon>Bacillati</taxon>
        <taxon>Actinomycetota</taxon>
        <taxon>Acidimicrobiia</taxon>
        <taxon>Acidimicrobiales</taxon>
        <taxon>Acidimicrobiaceae</taxon>
        <taxon>Ferrimicrobium</taxon>
    </lineage>
</organism>
<comment type="caution">
    <text evidence="1">The sequence shown here is derived from an EMBL/GenBank/DDBJ whole genome shotgun (WGS) entry which is preliminary data.</text>
</comment>
<dbReference type="RefSeq" id="WP_298386547.1">
    <property type="nucleotide sequence ID" value="NZ_JBFSHR010000007.1"/>
</dbReference>
<accession>A0ABV3XZX0</accession>
<name>A0ABV3XZX0_9ACTN</name>
<gene>
    <name evidence="1" type="ORF">AB6A68_03245</name>
</gene>
<keyword evidence="2" id="KW-1185">Reference proteome</keyword>
<dbReference type="Proteomes" id="UP001560267">
    <property type="component" value="Unassembled WGS sequence"/>
</dbReference>
<dbReference type="EMBL" id="JBFSHR010000007">
    <property type="protein sequence ID" value="MEX6428851.1"/>
    <property type="molecule type" value="Genomic_DNA"/>
</dbReference>
<reference evidence="1 2" key="1">
    <citation type="submission" date="2024-07" db="EMBL/GenBank/DDBJ databases">
        <title>Draft Genome Sequence of Ferrimicrobium acidiphilum Strain YE2023, Isolated from a Pulp of Bioleach Reactor.</title>
        <authorList>
            <person name="Elkina Y.A."/>
            <person name="Bulaeva A.G."/>
            <person name="Beletsky A.V."/>
            <person name="Mardanov A.V."/>
        </authorList>
    </citation>
    <scope>NUCLEOTIDE SEQUENCE [LARGE SCALE GENOMIC DNA]</scope>
    <source>
        <strain evidence="1 2">YE2023</strain>
    </source>
</reference>
<sequence length="92" mass="10423">MDEWVAYLDAYEEHLDAVERSLAGGGALGTRFDRAQPSTHLPRELKARSEALVVRTQELSNELRTRMDAFSTVLRYSRMKDASRVVLIDVLA</sequence>